<protein>
    <submittedName>
        <fullName evidence="1">Uncharacterized protein</fullName>
    </submittedName>
</protein>
<keyword evidence="2" id="KW-1185">Reference proteome</keyword>
<evidence type="ECO:0000313" key="2">
    <source>
        <dbReference type="Proteomes" id="UP000597762"/>
    </source>
</evidence>
<dbReference type="EMBL" id="CAHIKZ030002352">
    <property type="protein sequence ID" value="CAE1285695.1"/>
    <property type="molecule type" value="Genomic_DNA"/>
</dbReference>
<gene>
    <name evidence="1" type="ORF">SPHA_45562</name>
</gene>
<accession>A0A812D2S0</accession>
<dbReference type="AlphaFoldDB" id="A0A812D2S0"/>
<sequence length="514" mass="55555">MTFKASSFRLFRLSCSTATRNGRLRVLTHVTTMCRPIAVTPVSLFRLRSTADQLISLLTDFCALIITSLVFLNTVSSLCSQVLAPTTSIVSSTNLLSSMFAKRWREYFALLNHSLIAFIGWLHLRAIPQAPTHTTAGAVHAWGMSTQSISTDDKCTVSPRLSLIHHSHSTTHGISSSSSDSLSSSSSLRLGSIPASPECPAGVRLTSLSLRRFLISNGYYLLVTVQNPTSLSSYNFPLITLISSSLISLLPVLFPGIFSSPTLICSTSLTGYPSIHYRSSLVLPSANGIPVPFSFPYVLSLPLAFSTTETWESVTGVQLFQSLPSIRVSVVSFGVVYLSHARTGDSSAFPGPFSFSVGDTSVLTRLSLVYGLPLLYTTEPCARTHHKSCSSAPKTLFASIVCRTVAGPMPTILASPAHQPISAHNADPRLSYWELSQPPSPLPLLLSGPVSVLHFHHYFCPSGVPTYTPHSIPNPFAGPRRLYSCGQADRPPLQNVAPQVPVTQRVHIHIGNKP</sequence>
<name>A0A812D2S0_ACAPH</name>
<reference evidence="1" key="1">
    <citation type="submission" date="2021-01" db="EMBL/GenBank/DDBJ databases">
        <authorList>
            <person name="Li R."/>
            <person name="Bekaert M."/>
        </authorList>
    </citation>
    <scope>NUCLEOTIDE SEQUENCE</scope>
    <source>
        <strain evidence="1">Farmed</strain>
    </source>
</reference>
<comment type="caution">
    <text evidence="1">The sequence shown here is derived from an EMBL/GenBank/DDBJ whole genome shotgun (WGS) entry which is preliminary data.</text>
</comment>
<proteinExistence type="predicted"/>
<dbReference type="Proteomes" id="UP000597762">
    <property type="component" value="Unassembled WGS sequence"/>
</dbReference>
<evidence type="ECO:0000313" key="1">
    <source>
        <dbReference type="EMBL" id="CAE1285695.1"/>
    </source>
</evidence>
<organism evidence="1 2">
    <name type="scientific">Acanthosepion pharaonis</name>
    <name type="common">Pharaoh cuttlefish</name>
    <name type="synonym">Sepia pharaonis</name>
    <dbReference type="NCBI Taxonomy" id="158019"/>
    <lineage>
        <taxon>Eukaryota</taxon>
        <taxon>Metazoa</taxon>
        <taxon>Spiralia</taxon>
        <taxon>Lophotrochozoa</taxon>
        <taxon>Mollusca</taxon>
        <taxon>Cephalopoda</taxon>
        <taxon>Coleoidea</taxon>
        <taxon>Decapodiformes</taxon>
        <taxon>Sepiida</taxon>
        <taxon>Sepiina</taxon>
        <taxon>Sepiidae</taxon>
        <taxon>Acanthosepion</taxon>
    </lineage>
</organism>